<evidence type="ECO:0000313" key="3">
    <source>
        <dbReference type="Proteomes" id="UP000828251"/>
    </source>
</evidence>
<dbReference type="InterPro" id="IPR043502">
    <property type="entry name" value="DNA/RNA_pol_sf"/>
</dbReference>
<reference evidence="2 3" key="1">
    <citation type="journal article" date="2021" name="Plant Biotechnol. J.">
        <title>Multi-omics assisted identification of the key and species-specific regulatory components of drought-tolerant mechanisms in Gossypium stocksii.</title>
        <authorList>
            <person name="Yu D."/>
            <person name="Ke L."/>
            <person name="Zhang D."/>
            <person name="Wu Y."/>
            <person name="Sun Y."/>
            <person name="Mei J."/>
            <person name="Sun J."/>
            <person name="Sun Y."/>
        </authorList>
    </citation>
    <scope>NUCLEOTIDE SEQUENCE [LARGE SCALE GENOMIC DNA]</scope>
    <source>
        <strain evidence="3">cv. E1</strain>
        <tissue evidence="2">Leaf</tissue>
    </source>
</reference>
<protein>
    <recommendedName>
        <fullName evidence="1">Reverse transcriptase domain-containing protein</fullName>
    </recommendedName>
</protein>
<accession>A0A9D3ZJR9</accession>
<keyword evidence="3" id="KW-1185">Reference proteome</keyword>
<dbReference type="PROSITE" id="PS50878">
    <property type="entry name" value="RT_POL"/>
    <property type="match status" value="1"/>
</dbReference>
<dbReference type="PANTHER" id="PTHR33116">
    <property type="entry name" value="REVERSE TRANSCRIPTASE ZINC-BINDING DOMAIN-CONTAINING PROTEIN-RELATED-RELATED"/>
    <property type="match status" value="1"/>
</dbReference>
<organism evidence="2 3">
    <name type="scientific">Gossypium stocksii</name>
    <dbReference type="NCBI Taxonomy" id="47602"/>
    <lineage>
        <taxon>Eukaryota</taxon>
        <taxon>Viridiplantae</taxon>
        <taxon>Streptophyta</taxon>
        <taxon>Embryophyta</taxon>
        <taxon>Tracheophyta</taxon>
        <taxon>Spermatophyta</taxon>
        <taxon>Magnoliopsida</taxon>
        <taxon>eudicotyledons</taxon>
        <taxon>Gunneridae</taxon>
        <taxon>Pentapetalae</taxon>
        <taxon>rosids</taxon>
        <taxon>malvids</taxon>
        <taxon>Malvales</taxon>
        <taxon>Malvaceae</taxon>
        <taxon>Malvoideae</taxon>
        <taxon>Gossypium</taxon>
    </lineage>
</organism>
<proteinExistence type="predicted"/>
<comment type="caution">
    <text evidence="2">The sequence shown here is derived from an EMBL/GenBank/DDBJ whole genome shotgun (WGS) entry which is preliminary data.</text>
</comment>
<dbReference type="EMBL" id="JAIQCV010000012">
    <property type="protein sequence ID" value="KAH1040061.1"/>
    <property type="molecule type" value="Genomic_DNA"/>
</dbReference>
<evidence type="ECO:0000313" key="2">
    <source>
        <dbReference type="EMBL" id="KAH1040061.1"/>
    </source>
</evidence>
<sequence>MARIGFAKNWIDTIMKCLTSVSYSVVVNGCIGEKFQPFRGLHQGDPLSPFLFLICGERLSCLMRLAAREGSLKGVKANRSSPQISHLLFADDCILFSKATSKGATLLKGILREYRICSGQCVNFEKSTVPFSKNTSVKDRQAVVNILRVRSSNDPERYLGLPNMVGKRKRELFQILKDRFKKRIDN</sequence>
<dbReference type="OrthoDB" id="1000610at2759"/>
<dbReference type="PANTHER" id="PTHR33116:SF86">
    <property type="entry name" value="REVERSE TRANSCRIPTASE DOMAIN-CONTAINING PROTEIN"/>
    <property type="match status" value="1"/>
</dbReference>
<dbReference type="InterPro" id="IPR000477">
    <property type="entry name" value="RT_dom"/>
</dbReference>
<dbReference type="Proteomes" id="UP000828251">
    <property type="component" value="Unassembled WGS sequence"/>
</dbReference>
<feature type="domain" description="Reverse transcriptase" evidence="1">
    <location>
        <begin position="1"/>
        <end position="163"/>
    </location>
</feature>
<dbReference type="AlphaFoldDB" id="A0A9D3ZJR9"/>
<dbReference type="SUPFAM" id="SSF56672">
    <property type="entry name" value="DNA/RNA polymerases"/>
    <property type="match status" value="1"/>
</dbReference>
<dbReference type="Pfam" id="PF00078">
    <property type="entry name" value="RVT_1"/>
    <property type="match status" value="1"/>
</dbReference>
<gene>
    <name evidence="2" type="ORF">J1N35_041804</name>
</gene>
<evidence type="ECO:0000259" key="1">
    <source>
        <dbReference type="PROSITE" id="PS50878"/>
    </source>
</evidence>
<name>A0A9D3ZJR9_9ROSI</name>